<keyword evidence="2" id="KW-1185">Reference proteome</keyword>
<dbReference type="Gene3D" id="3.30.70.2940">
    <property type="match status" value="1"/>
</dbReference>
<proteinExistence type="predicted"/>
<sequence length="378" mass="43120">MYWYKLTPLDILMLRDAKPFSPQERAWAGSIFPPNGHTIVGALRGLLPEKQDFNIIGPFLCYENKGNNLYLPRPLGFVKSTPLVPLAWETESHLHNVVLHDETQPCPLVKPVNSLREDEEDEFIKGDGSESKFRQYLPYSVVKTYLQTGQIEQQHWMVTDGSYENQPWTIETRSHNAIEQGTRQVKDADGYFVENGIRLYPGWSLAVGIDENIDTPTTLRLGGEGHRIILQRCDELGEQWASLQQQSKANFEHGGKSIAYLVTPGAFERKDKLEGSICRAYPWEWTLAHTVNRNQTPGHLVSMATEKPVLISCRFREKAEASKSIPAPQVFAAPPGTLYYLNQPQVLFQDDEKTKVNKWRKLGYSELLWINYKSEGNN</sequence>
<evidence type="ECO:0000313" key="1">
    <source>
        <dbReference type="EMBL" id="MBD6616402.1"/>
    </source>
</evidence>
<dbReference type="Proteomes" id="UP001165986">
    <property type="component" value="Unassembled WGS sequence"/>
</dbReference>
<organism evidence="1 2">
    <name type="scientific">Komarekiella delphini-convector SJRDD-AB1</name>
    <dbReference type="NCBI Taxonomy" id="2593771"/>
    <lineage>
        <taxon>Bacteria</taxon>
        <taxon>Bacillati</taxon>
        <taxon>Cyanobacteriota</taxon>
        <taxon>Cyanophyceae</taxon>
        <taxon>Nostocales</taxon>
        <taxon>Nostocaceae</taxon>
        <taxon>Komarekiella</taxon>
        <taxon>Komarekiella delphini-convector</taxon>
    </lineage>
</organism>
<dbReference type="EMBL" id="VJXY01000010">
    <property type="protein sequence ID" value="MBD6616402.1"/>
    <property type="molecule type" value="Genomic_DNA"/>
</dbReference>
<protein>
    <submittedName>
        <fullName evidence="1">CRISPR-associated protein Cmr3</fullName>
    </submittedName>
</protein>
<reference evidence="1" key="1">
    <citation type="submission" date="2019-07" db="EMBL/GenBank/DDBJ databases">
        <title>Toxilogical consequences of a new and cryptic species of cyanobacteria (Komarekiella delphini-convector) recovered from the epidermis of a bottlenose dolphin and 1500 ft. in the air.</title>
        <authorList>
            <person name="Brown A.O."/>
            <person name="Dvorak P."/>
            <person name="Villanueva C.D."/>
            <person name="Foss A.J."/>
            <person name="Garvey A.D."/>
            <person name="Gibson Q.A."/>
            <person name="Johansen J.R."/>
            <person name="Casamatta D.A."/>
        </authorList>
    </citation>
    <scope>NUCLEOTIDE SEQUENCE</scope>
    <source>
        <strain evidence="1">SJRDD-AB1</strain>
    </source>
</reference>
<gene>
    <name evidence="1" type="ORF">FNW02_11290</name>
</gene>
<accession>A0AA40SWQ0</accession>
<name>A0AA40SWQ0_9NOST</name>
<dbReference type="RefSeq" id="WP_191757645.1">
    <property type="nucleotide sequence ID" value="NZ_VJXY01000010.1"/>
</dbReference>
<dbReference type="InterPro" id="IPR019117">
    <property type="entry name" value="CRISPR-assoc_protein_Cmr3"/>
</dbReference>
<dbReference type="AlphaFoldDB" id="A0AA40SWQ0"/>
<comment type="caution">
    <text evidence="1">The sequence shown here is derived from an EMBL/GenBank/DDBJ whole genome shotgun (WGS) entry which is preliminary data.</text>
</comment>
<dbReference type="Pfam" id="PF09700">
    <property type="entry name" value="Cas_Cmr3"/>
    <property type="match status" value="1"/>
</dbReference>
<evidence type="ECO:0000313" key="2">
    <source>
        <dbReference type="Proteomes" id="UP001165986"/>
    </source>
</evidence>